<dbReference type="InterPro" id="IPR015813">
    <property type="entry name" value="Pyrv/PenolPyrv_kinase-like_dom"/>
</dbReference>
<dbReference type="GO" id="GO:0016829">
    <property type="term" value="F:lyase activity"/>
    <property type="evidence" value="ECO:0007669"/>
    <property type="project" value="UniProtKB-KW"/>
</dbReference>
<dbReference type="InterPro" id="IPR039556">
    <property type="entry name" value="ICL/PEPM"/>
</dbReference>
<accession>A0AAN7CU32</accession>
<proteinExistence type="predicted"/>
<keyword evidence="1" id="KW-0456">Lyase</keyword>
<dbReference type="PANTHER" id="PTHR42905:SF16">
    <property type="entry name" value="CARBOXYPHOSPHONOENOLPYRUVATE PHOSPHONOMUTASE-LIKE PROTEIN (AFU_ORTHOLOGUE AFUA_5G07230)"/>
    <property type="match status" value="1"/>
</dbReference>
<reference evidence="1" key="1">
    <citation type="journal article" date="2023" name="Mol. Phylogenet. Evol.">
        <title>Genome-scale phylogeny and comparative genomics of the fungal order Sordariales.</title>
        <authorList>
            <person name="Hensen N."/>
            <person name="Bonometti L."/>
            <person name="Westerberg I."/>
            <person name="Brannstrom I.O."/>
            <person name="Guillou S."/>
            <person name="Cros-Aarteil S."/>
            <person name="Calhoun S."/>
            <person name="Haridas S."/>
            <person name="Kuo A."/>
            <person name="Mondo S."/>
            <person name="Pangilinan J."/>
            <person name="Riley R."/>
            <person name="LaButti K."/>
            <person name="Andreopoulos B."/>
            <person name="Lipzen A."/>
            <person name="Chen C."/>
            <person name="Yan M."/>
            <person name="Daum C."/>
            <person name="Ng V."/>
            <person name="Clum A."/>
            <person name="Steindorff A."/>
            <person name="Ohm R.A."/>
            <person name="Martin F."/>
            <person name="Silar P."/>
            <person name="Natvig D.O."/>
            <person name="Lalanne C."/>
            <person name="Gautier V."/>
            <person name="Ament-Velasquez S.L."/>
            <person name="Kruys A."/>
            <person name="Hutchinson M.I."/>
            <person name="Powell A.J."/>
            <person name="Barry K."/>
            <person name="Miller A.N."/>
            <person name="Grigoriev I.V."/>
            <person name="Debuchy R."/>
            <person name="Gladieux P."/>
            <person name="Hiltunen Thoren M."/>
            <person name="Johannesson H."/>
        </authorList>
    </citation>
    <scope>NUCLEOTIDE SEQUENCE</scope>
    <source>
        <strain evidence="1">CBS 359.72</strain>
    </source>
</reference>
<evidence type="ECO:0000313" key="1">
    <source>
        <dbReference type="EMBL" id="KAK4246893.1"/>
    </source>
</evidence>
<evidence type="ECO:0000313" key="2">
    <source>
        <dbReference type="Proteomes" id="UP001303647"/>
    </source>
</evidence>
<dbReference type="EMBL" id="MU857664">
    <property type="protein sequence ID" value="KAK4246893.1"/>
    <property type="molecule type" value="Genomic_DNA"/>
</dbReference>
<sequence>MATPSITAVAAQATAFKALHVPGKPLLLANVYDASSARVIGSLPGCRALATASHALARTIGTTDERLTMEQNLALAAPIAAVARELGLPLTLDIQDGYGERLEEVVRHAVVDLGAVGVNLEDSRHETEEIMGEDEAIERVQRALRVAAELGVPDFVVNARSDTFLTGGELDESIRRGKKLLEAGATTVYVFWPRHKEMVETDVQRVIDGLGGRANIQPRKVSPVQPKALTSADIARMGAARVSVGPQLYNAVVATLTEAANEVFAV</sequence>
<dbReference type="SUPFAM" id="SSF51621">
    <property type="entry name" value="Phosphoenolpyruvate/pyruvate domain"/>
    <property type="match status" value="1"/>
</dbReference>
<gene>
    <name evidence="1" type="ORF">C7999DRAFT_14996</name>
</gene>
<name>A0AAN7CU32_9PEZI</name>
<comment type="caution">
    <text evidence="1">The sequence shown here is derived from an EMBL/GenBank/DDBJ whole genome shotgun (WGS) entry which is preliminary data.</text>
</comment>
<dbReference type="Pfam" id="PF13714">
    <property type="entry name" value="PEP_mutase"/>
    <property type="match status" value="1"/>
</dbReference>
<dbReference type="Gene3D" id="3.20.20.60">
    <property type="entry name" value="Phosphoenolpyruvate-binding domains"/>
    <property type="match status" value="1"/>
</dbReference>
<keyword evidence="2" id="KW-1185">Reference proteome</keyword>
<dbReference type="CDD" id="cd00377">
    <property type="entry name" value="ICL_PEPM"/>
    <property type="match status" value="1"/>
</dbReference>
<organism evidence="1 2">
    <name type="scientific">Corynascus novoguineensis</name>
    <dbReference type="NCBI Taxonomy" id="1126955"/>
    <lineage>
        <taxon>Eukaryota</taxon>
        <taxon>Fungi</taxon>
        <taxon>Dikarya</taxon>
        <taxon>Ascomycota</taxon>
        <taxon>Pezizomycotina</taxon>
        <taxon>Sordariomycetes</taxon>
        <taxon>Sordariomycetidae</taxon>
        <taxon>Sordariales</taxon>
        <taxon>Chaetomiaceae</taxon>
        <taxon>Corynascus</taxon>
    </lineage>
</organism>
<dbReference type="AlphaFoldDB" id="A0AAN7CU32"/>
<dbReference type="PANTHER" id="PTHR42905">
    <property type="entry name" value="PHOSPHOENOLPYRUVATE CARBOXYLASE"/>
    <property type="match status" value="1"/>
</dbReference>
<dbReference type="InterPro" id="IPR040442">
    <property type="entry name" value="Pyrv_kinase-like_dom_sf"/>
</dbReference>
<protein>
    <submittedName>
        <fullName evidence="1">2-methylisocitrate lyase</fullName>
    </submittedName>
</protein>
<dbReference type="Proteomes" id="UP001303647">
    <property type="component" value="Unassembled WGS sequence"/>
</dbReference>
<reference evidence="1" key="2">
    <citation type="submission" date="2023-05" db="EMBL/GenBank/DDBJ databases">
        <authorList>
            <consortium name="Lawrence Berkeley National Laboratory"/>
            <person name="Steindorff A."/>
            <person name="Hensen N."/>
            <person name="Bonometti L."/>
            <person name="Westerberg I."/>
            <person name="Brannstrom I.O."/>
            <person name="Guillou S."/>
            <person name="Cros-Aarteil S."/>
            <person name="Calhoun S."/>
            <person name="Haridas S."/>
            <person name="Kuo A."/>
            <person name="Mondo S."/>
            <person name="Pangilinan J."/>
            <person name="Riley R."/>
            <person name="Labutti K."/>
            <person name="Andreopoulos B."/>
            <person name="Lipzen A."/>
            <person name="Chen C."/>
            <person name="Yanf M."/>
            <person name="Daum C."/>
            <person name="Ng V."/>
            <person name="Clum A."/>
            <person name="Ohm R."/>
            <person name="Martin F."/>
            <person name="Silar P."/>
            <person name="Natvig D."/>
            <person name="Lalanne C."/>
            <person name="Gautier V."/>
            <person name="Ament-Velasquez S.L."/>
            <person name="Kruys A."/>
            <person name="Hutchinson M.I."/>
            <person name="Powell A.J."/>
            <person name="Barry K."/>
            <person name="Miller A.N."/>
            <person name="Grigoriev I.V."/>
            <person name="Debuchy R."/>
            <person name="Gladieux P."/>
            <person name="Thoren M.H."/>
            <person name="Johannesson H."/>
        </authorList>
    </citation>
    <scope>NUCLEOTIDE SEQUENCE</scope>
    <source>
        <strain evidence="1">CBS 359.72</strain>
    </source>
</reference>